<dbReference type="AlphaFoldDB" id="A0A1I4JFZ3"/>
<evidence type="ECO:0000313" key="2">
    <source>
        <dbReference type="EMBL" id="SFL65518.1"/>
    </source>
</evidence>
<gene>
    <name evidence="2" type="ORF">SAMN04488004_1378</name>
</gene>
<name>A0A1I4JFZ3_9RHOB</name>
<evidence type="ECO:0000259" key="1">
    <source>
        <dbReference type="SMART" id="SM00479"/>
    </source>
</evidence>
<dbReference type="InterPro" id="IPR036397">
    <property type="entry name" value="RNaseH_sf"/>
</dbReference>
<protein>
    <submittedName>
        <fullName evidence="2">DNA polymerase III, epsilon subunit</fullName>
    </submittedName>
</protein>
<proteinExistence type="predicted"/>
<accession>A0A1I4JFZ3</accession>
<dbReference type="EMBL" id="FOTF01000037">
    <property type="protein sequence ID" value="SFL65518.1"/>
    <property type="molecule type" value="Genomic_DNA"/>
</dbReference>
<evidence type="ECO:0000313" key="3">
    <source>
        <dbReference type="Proteomes" id="UP000199550"/>
    </source>
</evidence>
<dbReference type="STRING" id="195913.SAMN04488004_1378"/>
<feature type="domain" description="Exonuclease" evidence="1">
    <location>
        <begin position="7"/>
        <end position="172"/>
    </location>
</feature>
<dbReference type="InterPro" id="IPR012337">
    <property type="entry name" value="RNaseH-like_sf"/>
</dbReference>
<dbReference type="Pfam" id="PF00929">
    <property type="entry name" value="RNase_T"/>
    <property type="match status" value="1"/>
</dbReference>
<dbReference type="SMART" id="SM00479">
    <property type="entry name" value="EXOIII"/>
    <property type="match status" value="1"/>
</dbReference>
<dbReference type="GO" id="GO:0004527">
    <property type="term" value="F:exonuclease activity"/>
    <property type="evidence" value="ECO:0007669"/>
    <property type="project" value="UniProtKB-ARBA"/>
</dbReference>
<reference evidence="2 3" key="1">
    <citation type="submission" date="2016-10" db="EMBL/GenBank/DDBJ databases">
        <authorList>
            <person name="de Groot N.N."/>
        </authorList>
    </citation>
    <scope>NUCLEOTIDE SEQUENCE [LARGE SCALE GENOMIC DNA]</scope>
    <source>
        <strain evidence="2 3">DSM 16199</strain>
    </source>
</reference>
<dbReference type="RefSeq" id="WP_090191850.1">
    <property type="nucleotide sequence ID" value="NZ_FOTF01000037.1"/>
</dbReference>
<dbReference type="Proteomes" id="UP000199550">
    <property type="component" value="Unassembled WGS sequence"/>
</dbReference>
<dbReference type="SUPFAM" id="SSF53098">
    <property type="entry name" value="Ribonuclease H-like"/>
    <property type="match status" value="1"/>
</dbReference>
<dbReference type="InterPro" id="IPR013520">
    <property type="entry name" value="Ribonucl_H"/>
</dbReference>
<keyword evidence="3" id="KW-1185">Reference proteome</keyword>
<organism evidence="2 3">
    <name type="scientific">Loktanella salsilacus</name>
    <dbReference type="NCBI Taxonomy" id="195913"/>
    <lineage>
        <taxon>Bacteria</taxon>
        <taxon>Pseudomonadati</taxon>
        <taxon>Pseudomonadota</taxon>
        <taxon>Alphaproteobacteria</taxon>
        <taxon>Rhodobacterales</taxon>
        <taxon>Roseobacteraceae</taxon>
        <taxon>Loktanella</taxon>
    </lineage>
</organism>
<dbReference type="GO" id="GO:0006259">
    <property type="term" value="P:DNA metabolic process"/>
    <property type="evidence" value="ECO:0007669"/>
    <property type="project" value="UniProtKB-ARBA"/>
</dbReference>
<dbReference type="GO" id="GO:0003676">
    <property type="term" value="F:nucleic acid binding"/>
    <property type="evidence" value="ECO:0007669"/>
    <property type="project" value="InterPro"/>
</dbReference>
<dbReference type="Gene3D" id="3.30.420.10">
    <property type="entry name" value="Ribonuclease H-like superfamily/Ribonuclease H"/>
    <property type="match status" value="1"/>
</dbReference>
<sequence length="178" mass="19793">MTLKPDHLIFLDIEASGLGPDSWPIEVGLAWIVDQAVQTWSSLIRPEPDWDPDAWSDQSAIIHNIPREDLDAAPKAIDVAHEVMERIAARHVISDAPGFDRMWMQRIFEAIDIVPPAFMHIDKVVASACNGDRNTVRRVLAQLEEEPRPHRAGADAARLAAAILYGMKMGRLSDGTSR</sequence>